<evidence type="ECO:0000256" key="4">
    <source>
        <dbReference type="ARBA" id="ARBA00022729"/>
    </source>
</evidence>
<feature type="transmembrane region" description="Helical" evidence="6">
    <location>
        <begin position="237"/>
        <end position="256"/>
    </location>
</feature>
<keyword evidence="4" id="KW-0732">Signal</keyword>
<evidence type="ECO:0000256" key="2">
    <source>
        <dbReference type="ARBA" id="ARBA00022512"/>
    </source>
</evidence>
<keyword evidence="6" id="KW-0812">Transmembrane</keyword>
<keyword evidence="6" id="KW-0472">Membrane</keyword>
<keyword evidence="3" id="KW-0964">Secreted</keyword>
<keyword evidence="6" id="KW-1133">Transmembrane helix</keyword>
<evidence type="ECO:0000256" key="5">
    <source>
        <dbReference type="ARBA" id="ARBA00023088"/>
    </source>
</evidence>
<keyword evidence="5" id="KW-0572">Peptidoglycan-anchor</keyword>
<dbReference type="InterPro" id="IPR042229">
    <property type="entry name" value="Listeria/Bacterioides_rpt_sf"/>
</dbReference>
<feature type="domain" description="Gram-positive cocci surface proteins LPxTG" evidence="7">
    <location>
        <begin position="228"/>
        <end position="261"/>
    </location>
</feature>
<evidence type="ECO:0000313" key="9">
    <source>
        <dbReference type="Proteomes" id="UP000278804"/>
    </source>
</evidence>
<dbReference type="NCBIfam" id="TIGR01167">
    <property type="entry name" value="LPXTG_anchor"/>
    <property type="match status" value="1"/>
</dbReference>
<dbReference type="GO" id="GO:0030313">
    <property type="term" value="C:cell envelope"/>
    <property type="evidence" value="ECO:0007669"/>
    <property type="project" value="UniProtKB-SubCell"/>
</dbReference>
<evidence type="ECO:0000256" key="3">
    <source>
        <dbReference type="ARBA" id="ARBA00022525"/>
    </source>
</evidence>
<dbReference type="InterPro" id="IPR019931">
    <property type="entry name" value="LPXTG_anchor"/>
</dbReference>
<name>A0A3S8RP88_9FIRM</name>
<evidence type="ECO:0000256" key="1">
    <source>
        <dbReference type="ARBA" id="ARBA00004196"/>
    </source>
</evidence>
<gene>
    <name evidence="8" type="ORF">EEI45_08165</name>
</gene>
<dbReference type="Pfam" id="PF00746">
    <property type="entry name" value="Gram_pos_anchor"/>
    <property type="match status" value="1"/>
</dbReference>
<evidence type="ECO:0000313" key="8">
    <source>
        <dbReference type="EMBL" id="AZK44687.1"/>
    </source>
</evidence>
<sequence length="261" mass="28527">MDNQLVDWHENLFAIWSEDPVIVDYSVSYDGNGALSGDVPNGTRVEENTVYTVLDTLPNLANPGYTFDGWNTAQDGTGQAVQPNALFTVTEDTVFYAQWKKAIVPVVDYSITYNANGATQGSVPNGSTVTENTVYEILGNTNNLTLKNHKFMGWNDKADGTGNHFDAKDKLTVTSDKVLYAQWELEQKPIPTDPEITKPEVTKPNLNIDEIENDHQEAVGNVQSDAVLPSTGVNENLLVPIVGSGIIIIGITLVILKKKES</sequence>
<keyword evidence="2" id="KW-0134">Cell wall</keyword>
<protein>
    <submittedName>
        <fullName evidence="8">LPXTG cell wall anchor domain-containing protein</fullName>
    </submittedName>
</protein>
<dbReference type="Gene3D" id="2.60.40.4270">
    <property type="entry name" value="Listeria-Bacteroides repeat domain"/>
    <property type="match status" value="2"/>
</dbReference>
<dbReference type="Pfam" id="PF09479">
    <property type="entry name" value="Flg_new"/>
    <property type="match status" value="2"/>
</dbReference>
<proteinExistence type="predicted"/>
<dbReference type="InterPro" id="IPR013378">
    <property type="entry name" value="InlB-like_B-rpt"/>
</dbReference>
<comment type="subcellular location">
    <subcellularLocation>
        <location evidence="1">Cell envelope</location>
    </subcellularLocation>
</comment>
<dbReference type="Proteomes" id="UP000278804">
    <property type="component" value="Chromosome"/>
</dbReference>
<reference evidence="8 9" key="1">
    <citation type="journal article" date="2020" name="Int. J. Syst. Evol. Microbiol.">
        <title>Description of Erysipelothrix piscisicarius sp. nov., an emergent fish pathogen, and assessment of virulence using a tiger barb (Puntigrus tetrazona) infection model.</title>
        <authorList>
            <person name="Pomaranski E.K."/>
            <person name="Griffin M.J."/>
            <person name="Camus A.C."/>
            <person name="Armwood A.R."/>
            <person name="Shelley J."/>
            <person name="Waldbieser G.C."/>
            <person name="LaFrentz B.R."/>
            <person name="Garcia J.C."/>
            <person name="Yanong R."/>
            <person name="Soto E."/>
        </authorList>
    </citation>
    <scope>NUCLEOTIDE SEQUENCE [LARGE SCALE GENOMIC DNA]</scope>
    <source>
        <strain evidence="8 9">15TAL0474</strain>
    </source>
</reference>
<dbReference type="EMBL" id="CP034234">
    <property type="protein sequence ID" value="AZK44687.1"/>
    <property type="molecule type" value="Genomic_DNA"/>
</dbReference>
<evidence type="ECO:0000256" key="6">
    <source>
        <dbReference type="SAM" id="Phobius"/>
    </source>
</evidence>
<dbReference type="PROSITE" id="PS50847">
    <property type="entry name" value="GRAM_POS_ANCHORING"/>
    <property type="match status" value="1"/>
</dbReference>
<keyword evidence="9" id="KW-1185">Reference proteome</keyword>
<dbReference type="NCBIfam" id="TIGR02543">
    <property type="entry name" value="List_Bact_rpt"/>
    <property type="match status" value="1"/>
</dbReference>
<dbReference type="RefSeq" id="WP_125164842.1">
    <property type="nucleotide sequence ID" value="NZ_CP034234.1"/>
</dbReference>
<dbReference type="KEGG" id="eri:EEI45_08165"/>
<dbReference type="AlphaFoldDB" id="A0A3S8RP88"/>
<evidence type="ECO:0000259" key="7">
    <source>
        <dbReference type="PROSITE" id="PS50847"/>
    </source>
</evidence>
<accession>A0A3S8RP88</accession>
<organism evidence="8 9">
    <name type="scientific">Erysipelothrix piscisicarius</name>
    <dbReference type="NCBI Taxonomy" id="2485784"/>
    <lineage>
        <taxon>Bacteria</taxon>
        <taxon>Bacillati</taxon>
        <taxon>Bacillota</taxon>
        <taxon>Erysipelotrichia</taxon>
        <taxon>Erysipelotrichales</taxon>
        <taxon>Erysipelotrichaceae</taxon>
        <taxon>Erysipelothrix</taxon>
    </lineage>
</organism>